<dbReference type="GeneID" id="4960803"/>
<keyword evidence="1" id="KW-0472">Membrane</keyword>
<keyword evidence="3" id="KW-0261">Viral envelope protein</keyword>
<name>A4L208_9VIRU</name>
<dbReference type="Pfam" id="PF08404">
    <property type="entry name" value="Baculo_p74_N"/>
    <property type="match status" value="1"/>
</dbReference>
<feature type="transmembrane region" description="Helical" evidence="1">
    <location>
        <begin position="592"/>
        <end position="620"/>
    </location>
</feature>
<reference evidence="3 4" key="1">
    <citation type="journal article" date="2007" name="J. Virol.">
        <title>The genome of Gryllus bimaculatus nudivirus indicates an ancient diversification of baculovirus-related nonoccluded nudiviruses of insects.</title>
        <authorList>
            <person name="Wang Y."/>
            <person name="Kleespies R.G."/>
            <person name="Huger A.M."/>
            <person name="Jehle J.A."/>
        </authorList>
    </citation>
    <scope>NUCLEOTIDE SEQUENCE [LARGE SCALE GENOMIC DNA]</scope>
</reference>
<evidence type="ECO:0000259" key="2">
    <source>
        <dbReference type="Pfam" id="PF08404"/>
    </source>
</evidence>
<feature type="domain" description="Baculoviridae p74 N-terminal" evidence="2">
    <location>
        <begin position="4"/>
        <end position="264"/>
    </location>
</feature>
<keyword evidence="1" id="KW-1133">Transmembrane helix</keyword>
<accession>A4L208</accession>
<dbReference type="GO" id="GO:0019031">
    <property type="term" value="C:viral envelope"/>
    <property type="evidence" value="ECO:0007669"/>
    <property type="project" value="UniProtKB-KW"/>
</dbReference>
<keyword evidence="3" id="KW-0946">Virion</keyword>
<sequence>MSFTAVDSKNARDYAQTNIIIRYIRKIYEKRPNIASEISYEIKDSERYAPESLKDSNKEITVKLSKIMCNDLLSCNAAKETSMCTEKEEASFYRVGENEFDIQCQPACYNLGIKPSYNSEGKRKTDSIRLNWNGDACHIVPDKATYLEKPFYRSATVYERRLNDMPTGFTRIDDSVNRYGCGFTYVPNKTYCGYYDKILESDLSCSLTWWEKGLDAIVGMSLINNIKSAVRTLYNDNKPFDEPSDLPPKPTTIPEINTLKGWENYRNPYFVLPELIDTTPKSIKNNVSTHSRRKREIEQAHNQSTFMKKRMGLPIDSKQDSGYLSLQNLDDNKINMYTNIVDAIVQNIIINKEFWASVGVNIATEAALSGIKKMCTKIIEKVGLITGEKIITLGGSIGIKVVSEAVKSFAFKLIVNQIISIASKLTIMIAKFTTATASVIGWILVGTMILDLIFAFWDPYGYNNLFPPTLPRDLMYASEQALRRATEQPSVTFEFQQLVKLLLTEDEILEIEIAGLTDTITYLDALVVNSEGAVIDKGDYVNLNGTKTEIIVASNISLAKRVRFNEKDFNEYNKNFLFRVQINKYLNYLNTFLLICSGITLLFGLYILALFLMFCTLLGYSFTRLELSDDNVLNAVNTLSFGKNQEAYVNESYVLTNKSAADF</sequence>
<protein>
    <submittedName>
        <fullName evidence="3">Envelope protein P74</fullName>
    </submittedName>
</protein>
<gene>
    <name evidence="3" type="primary">p74</name>
</gene>
<dbReference type="Proteomes" id="UP000203733">
    <property type="component" value="Segment"/>
</dbReference>
<dbReference type="RefSeq" id="YP_001111312.1">
    <property type="nucleotide sequence ID" value="NC_009240.1"/>
</dbReference>
<dbReference type="KEGG" id="vg:4960803"/>
<dbReference type="GO" id="GO:0019058">
    <property type="term" value="P:viral life cycle"/>
    <property type="evidence" value="ECO:0007669"/>
    <property type="project" value="InterPro"/>
</dbReference>
<feature type="transmembrane region" description="Helical" evidence="1">
    <location>
        <begin position="439"/>
        <end position="457"/>
    </location>
</feature>
<dbReference type="Pfam" id="PF04583">
    <property type="entry name" value="Baculo_p74"/>
    <property type="match status" value="1"/>
</dbReference>
<evidence type="ECO:0000313" key="3">
    <source>
        <dbReference type="EMBL" id="ABO45378.1"/>
    </source>
</evidence>
<organism evidence="3 4">
    <name type="scientific">Gryllus bimaculatus nudivirus</name>
    <dbReference type="NCBI Taxonomy" id="432587"/>
    <lineage>
        <taxon>Viruses</taxon>
        <taxon>Viruses incertae sedis</taxon>
        <taxon>Naldaviricetes</taxon>
        <taxon>Lefavirales</taxon>
        <taxon>Nudiviridae</taxon>
        <taxon>Alphanudivirus</taxon>
        <taxon>Alphanudivirus grybimaculati</taxon>
    </lineage>
</organism>
<evidence type="ECO:0000313" key="4">
    <source>
        <dbReference type="Proteomes" id="UP000203733"/>
    </source>
</evidence>
<dbReference type="EMBL" id="EF203088">
    <property type="protein sequence ID" value="ABO45378.1"/>
    <property type="molecule type" value="Genomic_DNA"/>
</dbReference>
<dbReference type="OrthoDB" id="2848at10239"/>
<proteinExistence type="predicted"/>
<evidence type="ECO:0000256" key="1">
    <source>
        <dbReference type="SAM" id="Phobius"/>
    </source>
</evidence>
<dbReference type="InterPro" id="IPR013613">
    <property type="entry name" value="Baculo_p74_N"/>
</dbReference>
<dbReference type="InterPro" id="IPR007663">
    <property type="entry name" value="Baculo_p74"/>
</dbReference>
<keyword evidence="4" id="KW-1185">Reference proteome</keyword>
<keyword evidence="1" id="KW-0812">Transmembrane</keyword>